<organism evidence="1 2">
    <name type="scientific">Micromonospora parastrephiae</name>
    <dbReference type="NCBI Taxonomy" id="2806101"/>
    <lineage>
        <taxon>Bacteria</taxon>
        <taxon>Bacillati</taxon>
        <taxon>Actinomycetota</taxon>
        <taxon>Actinomycetes</taxon>
        <taxon>Micromonosporales</taxon>
        <taxon>Micromonosporaceae</taxon>
        <taxon>Micromonospora</taxon>
    </lineage>
</organism>
<reference evidence="1 2" key="1">
    <citation type="submission" date="2021-01" db="EMBL/GenBank/DDBJ databases">
        <title>Draft genome sequence of Micromonospora sp. strain STR1_7.</title>
        <authorList>
            <person name="Karlyshev A."/>
            <person name="Jawad R."/>
        </authorList>
    </citation>
    <scope>NUCLEOTIDE SEQUENCE [LARGE SCALE GENOMIC DNA]</scope>
    <source>
        <strain evidence="1 2">STR1-7</strain>
    </source>
</reference>
<evidence type="ECO:0000313" key="2">
    <source>
        <dbReference type="Proteomes" id="UP000601027"/>
    </source>
</evidence>
<name>A0ABS1Y2Q3_9ACTN</name>
<keyword evidence="2" id="KW-1185">Reference proteome</keyword>
<evidence type="ECO:0008006" key="3">
    <source>
        <dbReference type="Google" id="ProtNLM"/>
    </source>
</evidence>
<dbReference type="RefSeq" id="WP_203179004.1">
    <property type="nucleotide sequence ID" value="NZ_JAEVHM010000364.1"/>
</dbReference>
<sequence length="136" mass="13573">MDPEITALAATVTPYVATAVGAYGAGVVARLQDVAADATVGLGGRLLRRLLARDESAPAVEAAVTDLAEDPSDEDRTAALRLQIGKVLAADAQVAADVSRMLASAGVTVTASGERSVAANTISGVVVTGDGAQVTR</sequence>
<accession>A0ABS1Y2Q3</accession>
<comment type="caution">
    <text evidence="1">The sequence shown here is derived from an EMBL/GenBank/DDBJ whole genome shotgun (WGS) entry which is preliminary data.</text>
</comment>
<protein>
    <recommendedName>
        <fullName evidence="3">RIP homotypic interaction motif-containing protein</fullName>
    </recommendedName>
</protein>
<dbReference type="Proteomes" id="UP000601027">
    <property type="component" value="Unassembled WGS sequence"/>
</dbReference>
<dbReference type="EMBL" id="JAEVHM010000364">
    <property type="protein sequence ID" value="MBM0235797.1"/>
    <property type="molecule type" value="Genomic_DNA"/>
</dbReference>
<proteinExistence type="predicted"/>
<gene>
    <name evidence="1" type="ORF">JNW91_30990</name>
</gene>
<evidence type="ECO:0000313" key="1">
    <source>
        <dbReference type="EMBL" id="MBM0235797.1"/>
    </source>
</evidence>